<dbReference type="AlphaFoldDB" id="A0A4R3L540"/>
<proteinExistence type="inferred from homology"/>
<comment type="function">
    <text evidence="1">Reversibly catalyzes the transfer of the carbamoyl group from carbamoyl phosphate (CP) to the N(epsilon) atom of ornithine (ORN) to produce L-citrulline.</text>
</comment>
<feature type="binding site" evidence="8">
    <location>
        <position position="172"/>
    </location>
    <ligand>
        <name>L-ornithine</name>
        <dbReference type="ChEBI" id="CHEBI:46911"/>
    </ligand>
</feature>
<evidence type="ECO:0000256" key="6">
    <source>
        <dbReference type="ARBA" id="ARBA00022679"/>
    </source>
</evidence>
<dbReference type="NCBIfam" id="NF001986">
    <property type="entry name" value="PRK00779.1"/>
    <property type="match status" value="1"/>
</dbReference>
<dbReference type="PRINTS" id="PR00102">
    <property type="entry name" value="OTCASE"/>
</dbReference>
<dbReference type="Pfam" id="PF02729">
    <property type="entry name" value="OTCace_N"/>
    <property type="match status" value="1"/>
</dbReference>
<protein>
    <recommendedName>
        <fullName evidence="5 8">Ornithine carbamoyltransferase</fullName>
        <shortName evidence="8">OTCase</shortName>
        <ecNumber evidence="4 8">2.1.3.3</ecNumber>
    </recommendedName>
</protein>
<evidence type="ECO:0000313" key="11">
    <source>
        <dbReference type="EMBL" id="TCS93900.1"/>
    </source>
</evidence>
<feature type="domain" description="Aspartate/ornithine carbamoyltransferase Asp/Orn-binding" evidence="9">
    <location>
        <begin position="161"/>
        <end position="313"/>
    </location>
</feature>
<dbReference type="InterPro" id="IPR036901">
    <property type="entry name" value="Asp/Orn_carbamoylTrfase_sf"/>
</dbReference>
<dbReference type="GO" id="GO:0019240">
    <property type="term" value="P:citrulline biosynthetic process"/>
    <property type="evidence" value="ECO:0007669"/>
    <property type="project" value="TreeGrafter"/>
</dbReference>
<accession>A0A4R3L540</accession>
<feature type="binding site" evidence="8">
    <location>
        <begin position="141"/>
        <end position="144"/>
    </location>
    <ligand>
        <name>carbamoyl phosphate</name>
        <dbReference type="ChEBI" id="CHEBI:58228"/>
    </ligand>
</feature>
<dbReference type="PANTHER" id="PTHR45753">
    <property type="entry name" value="ORNITHINE CARBAMOYLTRANSFERASE, MITOCHONDRIAL"/>
    <property type="match status" value="1"/>
</dbReference>
<feature type="binding site" evidence="8">
    <location>
        <begin position="63"/>
        <end position="66"/>
    </location>
    <ligand>
        <name>carbamoyl phosphate</name>
        <dbReference type="ChEBI" id="CHEBI:58228"/>
    </ligand>
</feature>
<feature type="binding site" evidence="8">
    <location>
        <position position="235"/>
    </location>
    <ligand>
        <name>L-ornithine</name>
        <dbReference type="ChEBI" id="CHEBI:46911"/>
    </ligand>
</feature>
<keyword evidence="6 8" id="KW-0808">Transferase</keyword>
<evidence type="ECO:0000256" key="7">
    <source>
        <dbReference type="ARBA" id="ARBA00048772"/>
    </source>
</evidence>
<comment type="caution">
    <text evidence="11">The sequence shown here is derived from an EMBL/GenBank/DDBJ whole genome shotgun (WGS) entry which is preliminary data.</text>
</comment>
<feature type="binding site" evidence="8">
    <location>
        <begin position="239"/>
        <end position="240"/>
    </location>
    <ligand>
        <name>L-ornithine</name>
        <dbReference type="ChEBI" id="CHEBI:46911"/>
    </ligand>
</feature>
<dbReference type="InterPro" id="IPR002292">
    <property type="entry name" value="Orn/put_carbamltrans"/>
</dbReference>
<dbReference type="Proteomes" id="UP000294937">
    <property type="component" value="Unassembled WGS sequence"/>
</dbReference>
<name>A0A4R3L540_9BACL</name>
<dbReference type="PRINTS" id="PR00100">
    <property type="entry name" value="AOTCASE"/>
</dbReference>
<dbReference type="InterPro" id="IPR006130">
    <property type="entry name" value="Asp/Orn_carbamoylTrfase"/>
</dbReference>
<dbReference type="Gene3D" id="3.40.50.1370">
    <property type="entry name" value="Aspartate/ornithine carbamoyltransferase"/>
    <property type="match status" value="2"/>
</dbReference>
<comment type="subcellular location">
    <subcellularLocation>
        <location evidence="8">Cytoplasm</location>
    </subcellularLocation>
</comment>
<evidence type="ECO:0000259" key="10">
    <source>
        <dbReference type="Pfam" id="PF02729"/>
    </source>
</evidence>
<dbReference type="RefSeq" id="WP_131925258.1">
    <property type="nucleotide sequence ID" value="NZ_SMAG01000005.1"/>
</dbReference>
<comment type="similarity">
    <text evidence="3 8">Belongs to the aspartate/ornithine carbamoyltransferase superfamily. OTCase family.</text>
</comment>
<dbReference type="EC" id="2.1.3.3" evidence="4 8"/>
<dbReference type="FunFam" id="3.40.50.1370:FF:000008">
    <property type="entry name" value="Ornithine carbamoyltransferase"/>
    <property type="match status" value="1"/>
</dbReference>
<evidence type="ECO:0000256" key="5">
    <source>
        <dbReference type="ARBA" id="ARBA00016634"/>
    </source>
</evidence>
<organism evidence="11 12">
    <name type="scientific">Hazenella coriacea</name>
    <dbReference type="NCBI Taxonomy" id="1179467"/>
    <lineage>
        <taxon>Bacteria</taxon>
        <taxon>Bacillati</taxon>
        <taxon>Bacillota</taxon>
        <taxon>Bacilli</taxon>
        <taxon>Bacillales</taxon>
        <taxon>Thermoactinomycetaceae</taxon>
        <taxon>Hazenella</taxon>
    </lineage>
</organism>
<dbReference type="Pfam" id="PF00185">
    <property type="entry name" value="OTCace"/>
    <property type="match status" value="1"/>
</dbReference>
<keyword evidence="12" id="KW-1185">Reference proteome</keyword>
<feature type="binding site" evidence="8">
    <location>
        <position position="90"/>
    </location>
    <ligand>
        <name>carbamoyl phosphate</name>
        <dbReference type="ChEBI" id="CHEBI:58228"/>
    </ligand>
</feature>
<evidence type="ECO:0000256" key="3">
    <source>
        <dbReference type="ARBA" id="ARBA00007805"/>
    </source>
</evidence>
<dbReference type="InterPro" id="IPR006131">
    <property type="entry name" value="Asp_carbamoyltransf_Asp/Orn-bd"/>
</dbReference>
<dbReference type="PROSITE" id="PS00097">
    <property type="entry name" value="CARBAMOYLTRANSFERASE"/>
    <property type="match status" value="1"/>
</dbReference>
<dbReference type="OrthoDB" id="9802587at2"/>
<evidence type="ECO:0000313" key="12">
    <source>
        <dbReference type="Proteomes" id="UP000294937"/>
    </source>
</evidence>
<evidence type="ECO:0000256" key="1">
    <source>
        <dbReference type="ARBA" id="ARBA00003822"/>
    </source>
</evidence>
<evidence type="ECO:0000256" key="2">
    <source>
        <dbReference type="ARBA" id="ARBA00004975"/>
    </source>
</evidence>
<dbReference type="GO" id="GO:0016597">
    <property type="term" value="F:amino acid binding"/>
    <property type="evidence" value="ECO:0007669"/>
    <property type="project" value="InterPro"/>
</dbReference>
<evidence type="ECO:0000256" key="8">
    <source>
        <dbReference type="HAMAP-Rule" id="MF_01109"/>
    </source>
</evidence>
<reference evidence="11 12" key="1">
    <citation type="submission" date="2019-03" db="EMBL/GenBank/DDBJ databases">
        <title>Genomic Encyclopedia of Type Strains, Phase IV (KMG-IV): sequencing the most valuable type-strain genomes for metagenomic binning, comparative biology and taxonomic classification.</title>
        <authorList>
            <person name="Goeker M."/>
        </authorList>
    </citation>
    <scope>NUCLEOTIDE SEQUENCE [LARGE SCALE GENOMIC DNA]</scope>
    <source>
        <strain evidence="11 12">DSM 45707</strain>
    </source>
</reference>
<feature type="domain" description="Aspartate/ornithine carbamoyltransferase carbamoyl-P binding" evidence="10">
    <location>
        <begin position="14"/>
        <end position="154"/>
    </location>
</feature>
<feature type="binding site" evidence="8">
    <location>
        <begin position="275"/>
        <end position="276"/>
    </location>
    <ligand>
        <name>carbamoyl phosphate</name>
        <dbReference type="ChEBI" id="CHEBI:58228"/>
    </ligand>
</feature>
<comment type="pathway">
    <text evidence="2">Amino-acid biosynthesis; L-arginine biosynthesis; L-arginine from L-ornithine and carbamoyl phosphate: step 1/3.</text>
</comment>
<gene>
    <name evidence="11" type="ORF">EDD58_105109</name>
</gene>
<dbReference type="NCBIfam" id="TIGR00658">
    <property type="entry name" value="orni_carb_tr"/>
    <property type="match status" value="1"/>
</dbReference>
<feature type="binding site" evidence="8">
    <location>
        <position position="303"/>
    </location>
    <ligand>
        <name>carbamoyl phosphate</name>
        <dbReference type="ChEBI" id="CHEBI:58228"/>
    </ligand>
</feature>
<dbReference type="GO" id="GO:0005737">
    <property type="term" value="C:cytoplasm"/>
    <property type="evidence" value="ECO:0007669"/>
    <property type="project" value="UniProtKB-SubCell"/>
</dbReference>
<dbReference type="GO" id="GO:0004585">
    <property type="term" value="F:ornithine carbamoyltransferase activity"/>
    <property type="evidence" value="ECO:0007669"/>
    <property type="project" value="UniProtKB-UniRule"/>
</dbReference>
<dbReference type="PANTHER" id="PTHR45753:SF3">
    <property type="entry name" value="ORNITHINE TRANSCARBAMYLASE, MITOCHONDRIAL"/>
    <property type="match status" value="1"/>
</dbReference>
<dbReference type="EMBL" id="SMAG01000005">
    <property type="protein sequence ID" value="TCS93900.1"/>
    <property type="molecule type" value="Genomic_DNA"/>
</dbReference>
<dbReference type="HAMAP" id="MF_01109">
    <property type="entry name" value="OTCase"/>
    <property type="match status" value="1"/>
</dbReference>
<dbReference type="GO" id="GO:0042450">
    <property type="term" value="P:L-arginine biosynthetic process via ornithine"/>
    <property type="evidence" value="ECO:0007669"/>
    <property type="project" value="UniProtKB-UniRule"/>
</dbReference>
<dbReference type="InterPro" id="IPR006132">
    <property type="entry name" value="Asp/Orn_carbamoyltranf_P-bd"/>
</dbReference>
<evidence type="ECO:0000259" key="9">
    <source>
        <dbReference type="Pfam" id="PF00185"/>
    </source>
</evidence>
<keyword evidence="8" id="KW-0963">Cytoplasm</keyword>
<dbReference type="SUPFAM" id="SSF53671">
    <property type="entry name" value="Aspartate/ornithine carbamoyltransferase"/>
    <property type="match status" value="1"/>
</dbReference>
<sequence length="316" mass="35042">MVKEQVGEFSIKGKDCLTLSDYTADEIKNLLILSSQLKHKHKAGEQNKALDGKVLAMIFDKHSTRTRVSFAVAMTQLGGQFLELSSKELQYERGESIEDTARILSSYVNGIMIRTSSHQHVEELAKHASVPVINGLTDLYHPCQALADLLTLQEKKGDLSQLKLAYVGDGNNVLHSLMHGAAATGLSLSISTPEGYEPMKKVWEAIQIGKQQGIHIDFHLDPYEAVKEADAIYTDVWASMGQEEEKERRNKVFAPYQVNQKLMKQAKSDAVFMHCLPAYRGLEVSTEVMDGAQSVVFAQAENRLHTSKALLLSLIG</sequence>
<dbReference type="InterPro" id="IPR024904">
    <property type="entry name" value="OTCase_ArgI"/>
</dbReference>
<evidence type="ECO:0000256" key="4">
    <source>
        <dbReference type="ARBA" id="ARBA00013007"/>
    </source>
</evidence>
<feature type="binding site" evidence="8">
    <location>
        <position position="114"/>
    </location>
    <ligand>
        <name>carbamoyl phosphate</name>
        <dbReference type="ChEBI" id="CHEBI:58228"/>
    </ligand>
</feature>
<comment type="catalytic activity">
    <reaction evidence="7 8">
        <text>carbamoyl phosphate + L-ornithine = L-citrulline + phosphate + H(+)</text>
        <dbReference type="Rhea" id="RHEA:19513"/>
        <dbReference type="ChEBI" id="CHEBI:15378"/>
        <dbReference type="ChEBI" id="CHEBI:43474"/>
        <dbReference type="ChEBI" id="CHEBI:46911"/>
        <dbReference type="ChEBI" id="CHEBI:57743"/>
        <dbReference type="ChEBI" id="CHEBI:58228"/>
        <dbReference type="EC" id="2.1.3.3"/>
    </reaction>
</comment>